<name>A0A177CYB2_9PLEO</name>
<evidence type="ECO:0000313" key="2">
    <source>
        <dbReference type="EMBL" id="OAG12564.1"/>
    </source>
</evidence>
<feature type="compositionally biased region" description="Gly residues" evidence="1">
    <location>
        <begin position="250"/>
        <end position="262"/>
    </location>
</feature>
<dbReference type="InParanoid" id="A0A177CYB2"/>
<dbReference type="OrthoDB" id="2118965at2759"/>
<dbReference type="RefSeq" id="XP_018042929.1">
    <property type="nucleotide sequence ID" value="XM_018176061.1"/>
</dbReference>
<keyword evidence="3" id="KW-1185">Reference proteome</keyword>
<feature type="compositionally biased region" description="Basic and acidic residues" evidence="1">
    <location>
        <begin position="210"/>
        <end position="243"/>
    </location>
</feature>
<sequence>MDKAKAAVSDFMSKAGHHDTTVHETVAPAVVEEVVKPHVHEEVNTAIDKEVHQDHYHRTVQPIKDREVLPEKHTAQLGAVQHREFDHRDHDHTKRNLAAEQAQFKDQRVVTETSHSQSANAAIGGEHVHHHIHETIQPVVHKETIQPSVVHTTVPIHEVHHNAATIHESSELPAMTMSEFKQKGGVLSGRDERYDGFEGEPKHIGGTLKHMMEGKTSKRDSHQDHEVRESAMHGDFDPLDGGKHNTAAGRLGGAGTGVGAAGLGRETSSVSSTSHSTGTQPKKASLLDKLNPLKDADGDGKKGLMK</sequence>
<evidence type="ECO:0008006" key="4">
    <source>
        <dbReference type="Google" id="ProtNLM"/>
    </source>
</evidence>
<dbReference type="PANTHER" id="PTHR38703:SF1">
    <property type="entry name" value="ALLERGEN"/>
    <property type="match status" value="1"/>
</dbReference>
<accession>A0A177CYB2</accession>
<feature type="compositionally biased region" description="Low complexity" evidence="1">
    <location>
        <begin position="263"/>
        <end position="279"/>
    </location>
</feature>
<organism evidence="2 3">
    <name type="scientific">Paraphaeosphaeria sporulosa</name>
    <dbReference type="NCBI Taxonomy" id="1460663"/>
    <lineage>
        <taxon>Eukaryota</taxon>
        <taxon>Fungi</taxon>
        <taxon>Dikarya</taxon>
        <taxon>Ascomycota</taxon>
        <taxon>Pezizomycotina</taxon>
        <taxon>Dothideomycetes</taxon>
        <taxon>Pleosporomycetidae</taxon>
        <taxon>Pleosporales</taxon>
        <taxon>Massarineae</taxon>
        <taxon>Didymosphaeriaceae</taxon>
        <taxon>Paraphaeosphaeria</taxon>
    </lineage>
</organism>
<dbReference type="GeneID" id="28759547"/>
<dbReference type="AlphaFoldDB" id="A0A177CYB2"/>
<proteinExistence type="predicted"/>
<dbReference type="EMBL" id="KV441548">
    <property type="protein sequence ID" value="OAG12564.1"/>
    <property type="molecule type" value="Genomic_DNA"/>
</dbReference>
<reference evidence="2 3" key="1">
    <citation type="submission" date="2016-05" db="EMBL/GenBank/DDBJ databases">
        <title>Comparative analysis of secretome profiles of manganese(II)-oxidizing ascomycete fungi.</title>
        <authorList>
            <consortium name="DOE Joint Genome Institute"/>
            <person name="Zeiner C.A."/>
            <person name="Purvine S.O."/>
            <person name="Zink E.M."/>
            <person name="Wu S."/>
            <person name="Pasa-Tolic L."/>
            <person name="Chaput D.L."/>
            <person name="Haridas S."/>
            <person name="Grigoriev I.V."/>
            <person name="Santelli C.M."/>
            <person name="Hansel C.M."/>
        </authorList>
    </citation>
    <scope>NUCLEOTIDE SEQUENCE [LARGE SCALE GENOMIC DNA]</scope>
    <source>
        <strain evidence="2 3">AP3s5-JAC2a</strain>
    </source>
</reference>
<evidence type="ECO:0000313" key="3">
    <source>
        <dbReference type="Proteomes" id="UP000077069"/>
    </source>
</evidence>
<feature type="compositionally biased region" description="Basic and acidic residues" evidence="1">
    <location>
        <begin position="291"/>
        <end position="306"/>
    </location>
</feature>
<gene>
    <name evidence="2" type="ORF">CC84DRAFT_1135339</name>
</gene>
<feature type="region of interest" description="Disordered" evidence="1">
    <location>
        <begin position="196"/>
        <end position="306"/>
    </location>
</feature>
<evidence type="ECO:0000256" key="1">
    <source>
        <dbReference type="SAM" id="MobiDB-lite"/>
    </source>
</evidence>
<dbReference type="Proteomes" id="UP000077069">
    <property type="component" value="Unassembled WGS sequence"/>
</dbReference>
<protein>
    <recommendedName>
        <fullName evidence="4">Allergen</fullName>
    </recommendedName>
</protein>
<dbReference type="PANTHER" id="PTHR38703">
    <property type="entry name" value="CHROMOSOME 8, WHOLE GENOME SHOTGUN SEQUENCE"/>
    <property type="match status" value="1"/>
</dbReference>